<dbReference type="Proteomes" id="UP000736335">
    <property type="component" value="Unassembled WGS sequence"/>
</dbReference>
<evidence type="ECO:0000313" key="2">
    <source>
        <dbReference type="Proteomes" id="UP000736335"/>
    </source>
</evidence>
<keyword evidence="2" id="KW-1185">Reference proteome</keyword>
<evidence type="ECO:0000313" key="1">
    <source>
        <dbReference type="EMBL" id="KAF9780765.1"/>
    </source>
</evidence>
<reference evidence="1" key="2">
    <citation type="submission" date="2020-11" db="EMBL/GenBank/DDBJ databases">
        <authorList>
            <consortium name="DOE Joint Genome Institute"/>
            <person name="Kuo A."/>
            <person name="Miyauchi S."/>
            <person name="Kiss E."/>
            <person name="Drula E."/>
            <person name="Kohler A."/>
            <person name="Sanchez-Garcia M."/>
            <person name="Andreopoulos B."/>
            <person name="Barry K.W."/>
            <person name="Bonito G."/>
            <person name="Buee M."/>
            <person name="Carver A."/>
            <person name="Chen C."/>
            <person name="Cichocki N."/>
            <person name="Clum A."/>
            <person name="Culley D."/>
            <person name="Crous P.W."/>
            <person name="Fauchery L."/>
            <person name="Girlanda M."/>
            <person name="Hayes R."/>
            <person name="Keri Z."/>
            <person name="Labutti K."/>
            <person name="Lipzen A."/>
            <person name="Lombard V."/>
            <person name="Magnuson J."/>
            <person name="Maillard F."/>
            <person name="Morin E."/>
            <person name="Murat C."/>
            <person name="Nolan M."/>
            <person name="Ohm R."/>
            <person name="Pangilinan J."/>
            <person name="Pereira M."/>
            <person name="Perotto S."/>
            <person name="Peter M."/>
            <person name="Riley R."/>
            <person name="Sitrit Y."/>
            <person name="Stielow B."/>
            <person name="Szollosi G."/>
            <person name="Zifcakova L."/>
            <person name="Stursova M."/>
            <person name="Spatafora J.W."/>
            <person name="Tedersoo L."/>
            <person name="Vaario L.-M."/>
            <person name="Yamada A."/>
            <person name="Yan M."/>
            <person name="Wang P."/>
            <person name="Xu J."/>
            <person name="Bruns T."/>
            <person name="Baldrian P."/>
            <person name="Vilgalys R."/>
            <person name="Henrissat B."/>
            <person name="Grigoriev I.V."/>
            <person name="Hibbett D."/>
            <person name="Nagy L.G."/>
            <person name="Martin F.M."/>
        </authorList>
    </citation>
    <scope>NUCLEOTIDE SEQUENCE</scope>
    <source>
        <strain evidence="1">UH-Tt-Lm1</strain>
    </source>
</reference>
<dbReference type="AlphaFoldDB" id="A0A9P6H6U4"/>
<organism evidence="1 2">
    <name type="scientific">Thelephora terrestris</name>
    <dbReference type="NCBI Taxonomy" id="56493"/>
    <lineage>
        <taxon>Eukaryota</taxon>
        <taxon>Fungi</taxon>
        <taxon>Dikarya</taxon>
        <taxon>Basidiomycota</taxon>
        <taxon>Agaricomycotina</taxon>
        <taxon>Agaricomycetes</taxon>
        <taxon>Thelephorales</taxon>
        <taxon>Thelephoraceae</taxon>
        <taxon>Thelephora</taxon>
    </lineage>
</organism>
<reference evidence="1" key="1">
    <citation type="journal article" date="2020" name="Nat. Commun.">
        <title>Large-scale genome sequencing of mycorrhizal fungi provides insights into the early evolution of symbiotic traits.</title>
        <authorList>
            <person name="Miyauchi S."/>
            <person name="Kiss E."/>
            <person name="Kuo A."/>
            <person name="Drula E."/>
            <person name="Kohler A."/>
            <person name="Sanchez-Garcia M."/>
            <person name="Morin E."/>
            <person name="Andreopoulos B."/>
            <person name="Barry K.W."/>
            <person name="Bonito G."/>
            <person name="Buee M."/>
            <person name="Carver A."/>
            <person name="Chen C."/>
            <person name="Cichocki N."/>
            <person name="Clum A."/>
            <person name="Culley D."/>
            <person name="Crous P.W."/>
            <person name="Fauchery L."/>
            <person name="Girlanda M."/>
            <person name="Hayes R.D."/>
            <person name="Keri Z."/>
            <person name="LaButti K."/>
            <person name="Lipzen A."/>
            <person name="Lombard V."/>
            <person name="Magnuson J."/>
            <person name="Maillard F."/>
            <person name="Murat C."/>
            <person name="Nolan M."/>
            <person name="Ohm R.A."/>
            <person name="Pangilinan J."/>
            <person name="Pereira M.F."/>
            <person name="Perotto S."/>
            <person name="Peter M."/>
            <person name="Pfister S."/>
            <person name="Riley R."/>
            <person name="Sitrit Y."/>
            <person name="Stielow J.B."/>
            <person name="Szollosi G."/>
            <person name="Zifcakova L."/>
            <person name="Stursova M."/>
            <person name="Spatafora J.W."/>
            <person name="Tedersoo L."/>
            <person name="Vaario L.M."/>
            <person name="Yamada A."/>
            <person name="Yan M."/>
            <person name="Wang P."/>
            <person name="Xu J."/>
            <person name="Bruns T."/>
            <person name="Baldrian P."/>
            <person name="Vilgalys R."/>
            <person name="Dunand C."/>
            <person name="Henrissat B."/>
            <person name="Grigoriev I.V."/>
            <person name="Hibbett D."/>
            <person name="Nagy L.G."/>
            <person name="Martin F.M."/>
        </authorList>
    </citation>
    <scope>NUCLEOTIDE SEQUENCE</scope>
    <source>
        <strain evidence="1">UH-Tt-Lm1</strain>
    </source>
</reference>
<proteinExistence type="predicted"/>
<protein>
    <submittedName>
        <fullName evidence="1">Uncharacterized protein</fullName>
    </submittedName>
</protein>
<name>A0A9P6H6U4_9AGAM</name>
<sequence length="193" mass="20516">MVASGTLAVSVAPQDIDSHSATTSGLNVDVQHLTTSKGIALEDPPMGGVFESVVAILTLIRDSMLGECPFGELAELCARTCRVLEATDDLAGIDETIESLGRTVRRIESGIRQRGDCARDLREHNLDCVIAWREELCEILRVLGGGSGRGSALELSGIHEYVHNPFHLEPDSAPALVTPTSVPSVVGYLGLRG</sequence>
<gene>
    <name evidence="1" type="ORF">BJ322DRAFT_280221</name>
</gene>
<dbReference type="EMBL" id="WIUZ02000015">
    <property type="protein sequence ID" value="KAF9780765.1"/>
    <property type="molecule type" value="Genomic_DNA"/>
</dbReference>
<accession>A0A9P6H6U4</accession>
<comment type="caution">
    <text evidence="1">The sequence shown here is derived from an EMBL/GenBank/DDBJ whole genome shotgun (WGS) entry which is preliminary data.</text>
</comment>